<dbReference type="Pfam" id="PF13614">
    <property type="entry name" value="AAA_31"/>
    <property type="match status" value="1"/>
</dbReference>
<reference evidence="3 4" key="1">
    <citation type="submission" date="2020-04" db="EMBL/GenBank/DDBJ databases">
        <title>MicrobeNet Type strains.</title>
        <authorList>
            <person name="Nicholson A.C."/>
        </authorList>
    </citation>
    <scope>NUCLEOTIDE SEQUENCE [LARGE SCALE GENOMIC DNA]</scope>
    <source>
        <strain evidence="3 4">ATCC 700355</strain>
    </source>
</reference>
<proteinExistence type="predicted"/>
<dbReference type="Proteomes" id="UP000554284">
    <property type="component" value="Unassembled WGS sequence"/>
</dbReference>
<dbReference type="CDD" id="cd02042">
    <property type="entry name" value="ParAB_family"/>
    <property type="match status" value="1"/>
</dbReference>
<keyword evidence="5" id="KW-1185">Reference proteome</keyword>
<dbReference type="EMBL" id="JAAXPF010000013">
    <property type="protein sequence ID" value="NKY69615.1"/>
    <property type="molecule type" value="Genomic_DNA"/>
</dbReference>
<gene>
    <name evidence="3" type="ORF">HF989_09630</name>
    <name evidence="2" type="ORF">JOF50_002160</name>
</gene>
<accession>A0A7X6RFF5</accession>
<dbReference type="InterPro" id="IPR027417">
    <property type="entry name" value="P-loop_NTPase"/>
</dbReference>
<dbReference type="InterPro" id="IPR025669">
    <property type="entry name" value="AAA_dom"/>
</dbReference>
<evidence type="ECO:0000313" key="5">
    <source>
        <dbReference type="Proteomes" id="UP001549139"/>
    </source>
</evidence>
<dbReference type="PANTHER" id="PTHR13696">
    <property type="entry name" value="P-LOOP CONTAINING NUCLEOSIDE TRIPHOSPHATE HYDROLASE"/>
    <property type="match status" value="1"/>
</dbReference>
<name>A0A7X6RFF5_9CORY</name>
<evidence type="ECO:0000259" key="1">
    <source>
        <dbReference type="Pfam" id="PF13614"/>
    </source>
</evidence>
<dbReference type="RefSeq" id="WP_168686042.1">
    <property type="nucleotide sequence ID" value="NZ_JAAXPF010000013.1"/>
</dbReference>
<dbReference type="PANTHER" id="PTHR13696:SF99">
    <property type="entry name" value="COBYRINIC ACID AC-DIAMIDE SYNTHASE"/>
    <property type="match status" value="1"/>
</dbReference>
<dbReference type="SUPFAM" id="SSF52540">
    <property type="entry name" value="P-loop containing nucleoside triphosphate hydrolases"/>
    <property type="match status" value="1"/>
</dbReference>
<protein>
    <submittedName>
        <fullName evidence="2">Chromosome partitioning protein</fullName>
    </submittedName>
    <submittedName>
        <fullName evidence="3">ParA family protein</fullName>
    </submittedName>
</protein>
<sequence length="260" mass="28459">MKTIMVYSETGGATKTTTAVSLAYSAAQAGQRTLLIDLDPRGATTKWTGAEPDEDWQTVAAIIGNENPEGWVTEFALPSPWNENLFIIPSHRELSQNERDTAPYIELRLMTSLQGADFDLVVIDCPNRQGGTLTQNALAASDGVIYASTPGQDGVDGVAGARESVAKFIESRQKMKAPTNLREIGIVLGRWPDTVTRKVATAAREDLESTGLLLAPYIPERTIVEQCRMSGDWYGDYEKGQLVAQQYADLYQQIAPVIFE</sequence>
<evidence type="ECO:0000313" key="4">
    <source>
        <dbReference type="Proteomes" id="UP000554284"/>
    </source>
</evidence>
<dbReference type="AlphaFoldDB" id="A0A7X6RFF5"/>
<dbReference type="Gene3D" id="3.40.50.300">
    <property type="entry name" value="P-loop containing nucleotide triphosphate hydrolases"/>
    <property type="match status" value="1"/>
</dbReference>
<evidence type="ECO:0000313" key="2">
    <source>
        <dbReference type="EMBL" id="MET3945297.1"/>
    </source>
</evidence>
<organism evidence="3 4">
    <name type="scientific">Corynebacterium mucifaciens</name>
    <dbReference type="NCBI Taxonomy" id="57171"/>
    <lineage>
        <taxon>Bacteria</taxon>
        <taxon>Bacillati</taxon>
        <taxon>Actinomycetota</taxon>
        <taxon>Actinomycetes</taxon>
        <taxon>Mycobacteriales</taxon>
        <taxon>Corynebacteriaceae</taxon>
        <taxon>Corynebacterium</taxon>
    </lineage>
</organism>
<comment type="caution">
    <text evidence="3">The sequence shown here is derived from an EMBL/GenBank/DDBJ whole genome shotgun (WGS) entry which is preliminary data.</text>
</comment>
<dbReference type="InterPro" id="IPR050678">
    <property type="entry name" value="DNA_Partitioning_ATPase"/>
</dbReference>
<evidence type="ECO:0000313" key="3">
    <source>
        <dbReference type="EMBL" id="NKY69615.1"/>
    </source>
</evidence>
<reference evidence="2 5" key="2">
    <citation type="submission" date="2024-06" db="EMBL/GenBank/DDBJ databases">
        <title>Sequencing the genomes of 1000 actinobacteria strains.</title>
        <authorList>
            <person name="Klenk H.-P."/>
        </authorList>
    </citation>
    <scope>NUCLEOTIDE SEQUENCE [LARGE SCALE GENOMIC DNA]</scope>
    <source>
        <strain evidence="2 5">DSM 44265</strain>
    </source>
</reference>
<dbReference type="Proteomes" id="UP001549139">
    <property type="component" value="Unassembled WGS sequence"/>
</dbReference>
<dbReference type="EMBL" id="JBEPNZ010000002">
    <property type="protein sequence ID" value="MET3945297.1"/>
    <property type="molecule type" value="Genomic_DNA"/>
</dbReference>
<feature type="domain" description="AAA" evidence="1">
    <location>
        <begin position="1"/>
        <end position="171"/>
    </location>
</feature>